<reference evidence="1 2" key="1">
    <citation type="journal article" date="2024" name="Chem. Sci.">
        <title>Discovery of megapolipeptins by genome mining of a Burkholderiales bacteria collection.</title>
        <authorList>
            <person name="Paulo B.S."/>
            <person name="Recchia M.J.J."/>
            <person name="Lee S."/>
            <person name="Fergusson C.H."/>
            <person name="Romanowski S.B."/>
            <person name="Hernandez A."/>
            <person name="Krull N."/>
            <person name="Liu D.Y."/>
            <person name="Cavanagh H."/>
            <person name="Bos A."/>
            <person name="Gray C.A."/>
            <person name="Murphy B.T."/>
            <person name="Linington R.G."/>
            <person name="Eustaquio A.S."/>
        </authorList>
    </citation>
    <scope>NUCLEOTIDE SEQUENCE [LARGE SCALE GENOMIC DNA]</scope>
    <source>
        <strain evidence="1 2">RL21-008-BIB-B</strain>
    </source>
</reference>
<accession>A0ABW8ZC07</accession>
<organism evidence="1 2">
    <name type="scientific">Herbaspirillum rhizosphaerae</name>
    <dbReference type="NCBI Taxonomy" id="346179"/>
    <lineage>
        <taxon>Bacteria</taxon>
        <taxon>Pseudomonadati</taxon>
        <taxon>Pseudomonadota</taxon>
        <taxon>Betaproteobacteria</taxon>
        <taxon>Burkholderiales</taxon>
        <taxon>Oxalobacteraceae</taxon>
        <taxon>Herbaspirillum</taxon>
    </lineage>
</organism>
<dbReference type="InterPro" id="IPR023393">
    <property type="entry name" value="START-like_dom_sf"/>
</dbReference>
<proteinExistence type="predicted"/>
<gene>
    <name evidence="1" type="ORF">PQR63_16845</name>
</gene>
<dbReference type="InterPro" id="IPR015075">
    <property type="entry name" value="AtaL"/>
</dbReference>
<name>A0ABW8ZC07_9BURK</name>
<dbReference type="Pfam" id="PF08982">
    <property type="entry name" value="AtaL"/>
    <property type="match status" value="1"/>
</dbReference>
<keyword evidence="2" id="KW-1185">Reference proteome</keyword>
<dbReference type="Gene3D" id="3.30.530.20">
    <property type="match status" value="1"/>
</dbReference>
<dbReference type="EMBL" id="JAQQFR010000011">
    <property type="protein sequence ID" value="MFL9880070.1"/>
    <property type="molecule type" value="Genomic_DNA"/>
</dbReference>
<protein>
    <submittedName>
        <fullName evidence="1">SRPBCC family protein</fullName>
    </submittedName>
</protein>
<dbReference type="RefSeq" id="WP_408169150.1">
    <property type="nucleotide sequence ID" value="NZ_JAQQFR010000011.1"/>
</dbReference>
<sequence>MKFNHLIQINDPLNPLIDNLTREQLWRGLVMRAEAPQLFMEHLDECKLSDKTDASVKRMLRYGELRIHDVVTYEPQVRVHYLVPAQGEIPTSSLSMTIEEPEAEALFVRFEYDDGAPEEVDTEKAFYDQFRRSAYEEADIDTIRIIRELIVKGSMH</sequence>
<evidence type="ECO:0000313" key="1">
    <source>
        <dbReference type="EMBL" id="MFL9880070.1"/>
    </source>
</evidence>
<comment type="caution">
    <text evidence="1">The sequence shown here is derived from an EMBL/GenBank/DDBJ whole genome shotgun (WGS) entry which is preliminary data.</text>
</comment>
<dbReference type="Proteomes" id="UP001629214">
    <property type="component" value="Unassembled WGS sequence"/>
</dbReference>
<dbReference type="SUPFAM" id="SSF55961">
    <property type="entry name" value="Bet v1-like"/>
    <property type="match status" value="1"/>
</dbReference>
<dbReference type="CDD" id="cd08863">
    <property type="entry name" value="SRPBCC_DUF1857"/>
    <property type="match status" value="1"/>
</dbReference>
<evidence type="ECO:0000313" key="2">
    <source>
        <dbReference type="Proteomes" id="UP001629214"/>
    </source>
</evidence>